<organism evidence="15 16">
    <name type="scientific">Chrysochromulina tobinii</name>
    <dbReference type="NCBI Taxonomy" id="1460289"/>
    <lineage>
        <taxon>Eukaryota</taxon>
        <taxon>Haptista</taxon>
        <taxon>Haptophyta</taxon>
        <taxon>Prymnesiophyceae</taxon>
        <taxon>Prymnesiales</taxon>
        <taxon>Chrysochromulinaceae</taxon>
        <taxon>Chrysochromulina</taxon>
    </lineage>
</organism>
<dbReference type="InterPro" id="IPR020615">
    <property type="entry name" value="Thiolase_acyl_enz_int_AS"/>
</dbReference>
<keyword evidence="4 12" id="KW-0808">Transferase</keyword>
<dbReference type="GO" id="GO:0003988">
    <property type="term" value="F:acetyl-CoA C-acyltransferase activity"/>
    <property type="evidence" value="ECO:0007669"/>
    <property type="project" value="UniProtKB-EC"/>
</dbReference>
<dbReference type="Gene3D" id="3.40.47.10">
    <property type="match status" value="1"/>
</dbReference>
<evidence type="ECO:0000256" key="3">
    <source>
        <dbReference type="ARBA" id="ARBA00010982"/>
    </source>
</evidence>
<keyword evidence="6" id="KW-0809">Transit peptide</keyword>
<evidence type="ECO:0000256" key="12">
    <source>
        <dbReference type="RuleBase" id="RU003557"/>
    </source>
</evidence>
<dbReference type="Pfam" id="PF00108">
    <property type="entry name" value="Thiolase_N"/>
    <property type="match status" value="1"/>
</dbReference>
<evidence type="ECO:0000313" key="15">
    <source>
        <dbReference type="EMBL" id="KOO30877.1"/>
    </source>
</evidence>
<sequence length="403" mass="41775">MARRVVVVSTARTGLAKAFRGGFNATHGAALGGHAIKHAIAKAGIEPAAVEDVFMGCGMPEGETGMNIARNAALAGGCPVTTSGTTINRFCSSGLQAIAMAAHAIIVDGMPVAIGGGLDLISLVQPKMIKGVVVDRSLMKAHPALWMPMVDTADIVAHRYGISRERLDEYALASQQRTAAAQAAGFFDAEIVPMDVTMVVTDKVTGEVSKVKTRVVKDECNKPDTTLAGLAKLPAIMHKDKEGKVLNANATVSAGNASQLSDGASACVLMEEGEAMRRGLTPLGAFKGFAVGGCEPDEMGIGPTVAVPRLLERHGLRVEDIDLWELNEAFAAVPLRCADVLGIDHAKMNVNGGAISIGHPFGMTGSRQVGHVLIEGKRRGAKSAVVTMCVGGGMGAAGLFEIF</sequence>
<dbReference type="NCBIfam" id="TIGR01930">
    <property type="entry name" value="AcCoA-C-Actrans"/>
    <property type="match status" value="1"/>
</dbReference>
<gene>
    <name evidence="15" type="ORF">Ctob_014024</name>
</gene>
<evidence type="ECO:0000313" key="16">
    <source>
        <dbReference type="Proteomes" id="UP000037460"/>
    </source>
</evidence>
<accession>A0A0M0JX30</accession>
<keyword evidence="9 12" id="KW-0012">Acyltransferase</keyword>
<dbReference type="InterPro" id="IPR020613">
    <property type="entry name" value="Thiolase_CS"/>
</dbReference>
<keyword evidence="16" id="KW-1185">Reference proteome</keyword>
<dbReference type="CDD" id="cd00751">
    <property type="entry name" value="thiolase"/>
    <property type="match status" value="1"/>
</dbReference>
<dbReference type="EC" id="2.3.1.16" evidence="10"/>
<dbReference type="FunFam" id="3.40.47.10:FF:000010">
    <property type="entry name" value="Acetyl-CoA acetyltransferase (Thiolase)"/>
    <property type="match status" value="1"/>
</dbReference>
<comment type="caution">
    <text evidence="15">The sequence shown here is derived from an EMBL/GenBank/DDBJ whole genome shotgun (WGS) entry which is preliminary data.</text>
</comment>
<evidence type="ECO:0000256" key="2">
    <source>
        <dbReference type="ARBA" id="ARBA00005189"/>
    </source>
</evidence>
<dbReference type="PIRSF" id="PIRSF000429">
    <property type="entry name" value="Ac-CoA_Ac_transf"/>
    <property type="match status" value="1"/>
</dbReference>
<comment type="subcellular location">
    <subcellularLocation>
        <location evidence="1">Peroxisome</location>
    </subcellularLocation>
</comment>
<dbReference type="GO" id="GO:0006635">
    <property type="term" value="P:fatty acid beta-oxidation"/>
    <property type="evidence" value="ECO:0007669"/>
    <property type="project" value="TreeGrafter"/>
</dbReference>
<dbReference type="PANTHER" id="PTHR43853:SF8">
    <property type="entry name" value="3-KETOACYL-COA THIOLASE, PEROXISOMAL"/>
    <property type="match status" value="1"/>
</dbReference>
<evidence type="ECO:0000256" key="4">
    <source>
        <dbReference type="ARBA" id="ARBA00022679"/>
    </source>
</evidence>
<dbReference type="GO" id="GO:0005777">
    <property type="term" value="C:peroxisome"/>
    <property type="evidence" value="ECO:0007669"/>
    <property type="project" value="UniProtKB-SubCell"/>
</dbReference>
<dbReference type="SUPFAM" id="SSF53901">
    <property type="entry name" value="Thiolase-like"/>
    <property type="match status" value="2"/>
</dbReference>
<evidence type="ECO:0000256" key="6">
    <source>
        <dbReference type="ARBA" id="ARBA00022946"/>
    </source>
</evidence>
<name>A0A0M0JX30_9EUKA</name>
<dbReference type="Proteomes" id="UP000037460">
    <property type="component" value="Unassembled WGS sequence"/>
</dbReference>
<dbReference type="EMBL" id="JWZX01002137">
    <property type="protein sequence ID" value="KOO30877.1"/>
    <property type="molecule type" value="Genomic_DNA"/>
</dbReference>
<evidence type="ECO:0000256" key="7">
    <source>
        <dbReference type="ARBA" id="ARBA00023098"/>
    </source>
</evidence>
<evidence type="ECO:0000256" key="5">
    <source>
        <dbReference type="ARBA" id="ARBA00022832"/>
    </source>
</evidence>
<dbReference type="InterPro" id="IPR020616">
    <property type="entry name" value="Thiolase_N"/>
</dbReference>
<evidence type="ECO:0000256" key="10">
    <source>
        <dbReference type="ARBA" id="ARBA00024073"/>
    </source>
</evidence>
<keyword evidence="5" id="KW-0276">Fatty acid metabolism</keyword>
<reference evidence="16" key="1">
    <citation type="journal article" date="2015" name="PLoS Genet.">
        <title>Genome Sequence and Transcriptome Analyses of Chrysochromulina tobin: Metabolic Tools for Enhanced Algal Fitness in the Prominent Order Prymnesiales (Haptophyceae).</title>
        <authorList>
            <person name="Hovde B.T."/>
            <person name="Deodato C.R."/>
            <person name="Hunsperger H.M."/>
            <person name="Ryken S.A."/>
            <person name="Yost W."/>
            <person name="Jha R.K."/>
            <person name="Patterson J."/>
            <person name="Monnat R.J. Jr."/>
            <person name="Barlow S.B."/>
            <person name="Starkenburg S.R."/>
            <person name="Cattolico R.A."/>
        </authorList>
    </citation>
    <scope>NUCLEOTIDE SEQUENCE</scope>
    <source>
        <strain evidence="16">CCMP291</strain>
    </source>
</reference>
<feature type="active site" description="Proton acceptor" evidence="11">
    <location>
        <position position="389"/>
    </location>
</feature>
<dbReference type="PANTHER" id="PTHR43853">
    <property type="entry name" value="3-KETOACYL-COA THIOLASE, PEROXISOMAL"/>
    <property type="match status" value="1"/>
</dbReference>
<evidence type="ECO:0000259" key="14">
    <source>
        <dbReference type="Pfam" id="PF02803"/>
    </source>
</evidence>
<evidence type="ECO:0000256" key="1">
    <source>
        <dbReference type="ARBA" id="ARBA00004275"/>
    </source>
</evidence>
<feature type="active site" description="Acyl-thioester intermediate" evidence="11">
    <location>
        <position position="91"/>
    </location>
</feature>
<dbReference type="InterPro" id="IPR016039">
    <property type="entry name" value="Thiolase-like"/>
</dbReference>
<evidence type="ECO:0000256" key="9">
    <source>
        <dbReference type="ARBA" id="ARBA00023315"/>
    </source>
</evidence>
<dbReference type="Pfam" id="PF02803">
    <property type="entry name" value="Thiolase_C"/>
    <property type="match status" value="1"/>
</dbReference>
<dbReference type="GO" id="GO:0010124">
    <property type="term" value="P:phenylacetate catabolic process"/>
    <property type="evidence" value="ECO:0007669"/>
    <property type="project" value="TreeGrafter"/>
</dbReference>
<feature type="domain" description="Thiolase C-terminal" evidence="14">
    <location>
        <begin position="281"/>
        <end position="401"/>
    </location>
</feature>
<dbReference type="OrthoDB" id="5404651at2759"/>
<dbReference type="InterPro" id="IPR020617">
    <property type="entry name" value="Thiolase_C"/>
</dbReference>
<dbReference type="InterPro" id="IPR020610">
    <property type="entry name" value="Thiolase_AS"/>
</dbReference>
<feature type="domain" description="Thiolase N-terminal" evidence="13">
    <location>
        <begin position="5"/>
        <end position="272"/>
    </location>
</feature>
<dbReference type="InterPro" id="IPR050215">
    <property type="entry name" value="Thiolase-like_sf_Thiolase"/>
</dbReference>
<evidence type="ECO:0000259" key="13">
    <source>
        <dbReference type="Pfam" id="PF00108"/>
    </source>
</evidence>
<keyword evidence="7" id="KW-0443">Lipid metabolism</keyword>
<dbReference type="AlphaFoldDB" id="A0A0M0JX30"/>
<comment type="similarity">
    <text evidence="3 12">Belongs to the thiolase-like superfamily. Thiolase family.</text>
</comment>
<comment type="pathway">
    <text evidence="2">Lipid metabolism.</text>
</comment>
<protein>
    <recommendedName>
        <fullName evidence="10">acetyl-CoA C-acyltransferase</fullName>
        <ecNumber evidence="10">2.3.1.16</ecNumber>
    </recommendedName>
</protein>
<keyword evidence="8" id="KW-0576">Peroxisome</keyword>
<evidence type="ECO:0000256" key="8">
    <source>
        <dbReference type="ARBA" id="ARBA00023140"/>
    </source>
</evidence>
<dbReference type="PROSITE" id="PS00737">
    <property type="entry name" value="THIOLASE_2"/>
    <property type="match status" value="1"/>
</dbReference>
<evidence type="ECO:0000256" key="11">
    <source>
        <dbReference type="PIRSR" id="PIRSR000429-1"/>
    </source>
</evidence>
<feature type="active site" description="Proton acceptor" evidence="11">
    <location>
        <position position="359"/>
    </location>
</feature>
<dbReference type="InterPro" id="IPR002155">
    <property type="entry name" value="Thiolase"/>
</dbReference>
<dbReference type="PROSITE" id="PS00098">
    <property type="entry name" value="THIOLASE_1"/>
    <property type="match status" value="1"/>
</dbReference>
<proteinExistence type="inferred from homology"/>
<dbReference type="PROSITE" id="PS00099">
    <property type="entry name" value="THIOLASE_3"/>
    <property type="match status" value="1"/>
</dbReference>